<proteinExistence type="predicted"/>
<evidence type="ECO:0000313" key="2">
    <source>
        <dbReference type="Proteomes" id="UP001372338"/>
    </source>
</evidence>
<gene>
    <name evidence="1" type="ORF">RIF29_29188</name>
</gene>
<comment type="caution">
    <text evidence="1">The sequence shown here is derived from an EMBL/GenBank/DDBJ whole genome shotgun (WGS) entry which is preliminary data.</text>
</comment>
<name>A0AAN9EF16_CROPI</name>
<accession>A0AAN9EF16</accession>
<organism evidence="1 2">
    <name type="scientific">Crotalaria pallida</name>
    <name type="common">Smooth rattlebox</name>
    <name type="synonym">Crotalaria striata</name>
    <dbReference type="NCBI Taxonomy" id="3830"/>
    <lineage>
        <taxon>Eukaryota</taxon>
        <taxon>Viridiplantae</taxon>
        <taxon>Streptophyta</taxon>
        <taxon>Embryophyta</taxon>
        <taxon>Tracheophyta</taxon>
        <taxon>Spermatophyta</taxon>
        <taxon>Magnoliopsida</taxon>
        <taxon>eudicotyledons</taxon>
        <taxon>Gunneridae</taxon>
        <taxon>Pentapetalae</taxon>
        <taxon>rosids</taxon>
        <taxon>fabids</taxon>
        <taxon>Fabales</taxon>
        <taxon>Fabaceae</taxon>
        <taxon>Papilionoideae</taxon>
        <taxon>50 kb inversion clade</taxon>
        <taxon>genistoids sensu lato</taxon>
        <taxon>core genistoids</taxon>
        <taxon>Crotalarieae</taxon>
        <taxon>Crotalaria</taxon>
    </lineage>
</organism>
<protein>
    <submittedName>
        <fullName evidence="1">Uncharacterized protein</fullName>
    </submittedName>
</protein>
<evidence type="ECO:0000313" key="1">
    <source>
        <dbReference type="EMBL" id="KAK7255769.1"/>
    </source>
</evidence>
<reference evidence="1 2" key="1">
    <citation type="submission" date="2024-01" db="EMBL/GenBank/DDBJ databases">
        <title>The genomes of 5 underutilized Papilionoideae crops provide insights into root nodulation and disease resistanc.</title>
        <authorList>
            <person name="Yuan L."/>
        </authorList>
    </citation>
    <scope>NUCLEOTIDE SEQUENCE [LARGE SCALE GENOMIC DNA]</scope>
    <source>
        <strain evidence="1">ZHUSHIDOU_FW_LH</strain>
        <tissue evidence="1">Leaf</tissue>
    </source>
</reference>
<dbReference type="EMBL" id="JAYWIO010000006">
    <property type="protein sequence ID" value="KAK7255769.1"/>
    <property type="molecule type" value="Genomic_DNA"/>
</dbReference>
<keyword evidence="2" id="KW-1185">Reference proteome</keyword>
<sequence>MVLTIYAQLSLTCLTFSRMKMQLNPHIHKNLQPAPTSTVDKITDTTTTPSSSLLSTVDILQTRRGERRDLALY</sequence>
<dbReference type="AlphaFoldDB" id="A0AAN9EF16"/>
<dbReference type="Proteomes" id="UP001372338">
    <property type="component" value="Unassembled WGS sequence"/>
</dbReference>